<name>A0A6J6KGZ7_9ZZZZ</name>
<feature type="transmembrane region" description="Helical" evidence="5">
    <location>
        <begin position="21"/>
        <end position="40"/>
    </location>
</feature>
<dbReference type="AlphaFoldDB" id="A0A6J6KGZ7"/>
<feature type="transmembrane region" description="Helical" evidence="5">
    <location>
        <begin position="52"/>
        <end position="76"/>
    </location>
</feature>
<gene>
    <name evidence="7" type="ORF">UFOPK2195_00279</name>
</gene>
<feature type="transmembrane region" description="Helical" evidence="5">
    <location>
        <begin position="97"/>
        <end position="124"/>
    </location>
</feature>
<evidence type="ECO:0000256" key="2">
    <source>
        <dbReference type="ARBA" id="ARBA00022692"/>
    </source>
</evidence>
<keyword evidence="2 5" id="KW-0812">Transmembrane</keyword>
<feature type="domain" description="ABC transmembrane type-2" evidence="6">
    <location>
        <begin position="19"/>
        <end position="241"/>
    </location>
</feature>
<evidence type="ECO:0000256" key="1">
    <source>
        <dbReference type="ARBA" id="ARBA00004141"/>
    </source>
</evidence>
<sequence length="241" mass="25154">MSVLFAQLKSELRVIARNGEQLLVIIGIPTILLIFFSQVDVLPRGDQNAVDFLLPGILALAVMSTAMVSLGIATGFERSYGVLKRLGATPLGTQRLVLAKCLAVVLVEVVQLLVLVGVGLILGWRGDLGAVAPVVGAVLLGTLAFAGIGLTLAGTLRGEVNLAAQNGLYLVLLLIGGIMFPLDSLPSWLQTPAELLPSSALADVMRGALTETSLNGGAAWIVLAVWALVAPTAAAKLFRWQ</sequence>
<comment type="subcellular location">
    <subcellularLocation>
        <location evidence="1">Membrane</location>
        <topology evidence="1">Multi-pass membrane protein</topology>
    </subcellularLocation>
</comment>
<evidence type="ECO:0000313" key="7">
    <source>
        <dbReference type="EMBL" id="CAB4647454.1"/>
    </source>
</evidence>
<dbReference type="PANTHER" id="PTHR43229">
    <property type="entry name" value="NODULATION PROTEIN J"/>
    <property type="match status" value="1"/>
</dbReference>
<dbReference type="GO" id="GO:0043190">
    <property type="term" value="C:ATP-binding cassette (ABC) transporter complex"/>
    <property type="evidence" value="ECO:0007669"/>
    <property type="project" value="InterPro"/>
</dbReference>
<dbReference type="InterPro" id="IPR051784">
    <property type="entry name" value="Nod_factor_ABC_transporter"/>
</dbReference>
<organism evidence="7">
    <name type="scientific">freshwater metagenome</name>
    <dbReference type="NCBI Taxonomy" id="449393"/>
    <lineage>
        <taxon>unclassified sequences</taxon>
        <taxon>metagenomes</taxon>
        <taxon>ecological metagenomes</taxon>
    </lineage>
</organism>
<dbReference type="EMBL" id="CAEZWH010000031">
    <property type="protein sequence ID" value="CAB4647454.1"/>
    <property type="molecule type" value="Genomic_DNA"/>
</dbReference>
<dbReference type="Pfam" id="PF01061">
    <property type="entry name" value="ABC2_membrane"/>
    <property type="match status" value="1"/>
</dbReference>
<dbReference type="GO" id="GO:0140359">
    <property type="term" value="F:ABC-type transporter activity"/>
    <property type="evidence" value="ECO:0007669"/>
    <property type="project" value="InterPro"/>
</dbReference>
<proteinExistence type="predicted"/>
<evidence type="ECO:0000256" key="3">
    <source>
        <dbReference type="ARBA" id="ARBA00022989"/>
    </source>
</evidence>
<evidence type="ECO:0000259" key="6">
    <source>
        <dbReference type="PROSITE" id="PS51012"/>
    </source>
</evidence>
<reference evidence="7" key="1">
    <citation type="submission" date="2020-05" db="EMBL/GenBank/DDBJ databases">
        <authorList>
            <person name="Chiriac C."/>
            <person name="Salcher M."/>
            <person name="Ghai R."/>
            <person name="Kavagutti S V."/>
        </authorList>
    </citation>
    <scope>NUCLEOTIDE SEQUENCE</scope>
</reference>
<dbReference type="InterPro" id="IPR000412">
    <property type="entry name" value="ABC_2_transport"/>
</dbReference>
<accession>A0A6J6KGZ7</accession>
<dbReference type="PROSITE" id="PS51012">
    <property type="entry name" value="ABC_TM2"/>
    <property type="match status" value="1"/>
</dbReference>
<dbReference type="PANTHER" id="PTHR43229:SF2">
    <property type="entry name" value="NODULATION PROTEIN J"/>
    <property type="match status" value="1"/>
</dbReference>
<dbReference type="InterPro" id="IPR047817">
    <property type="entry name" value="ABC2_TM_bact-type"/>
</dbReference>
<dbReference type="PIRSF" id="PIRSF006648">
    <property type="entry name" value="DrrB"/>
    <property type="match status" value="1"/>
</dbReference>
<feature type="transmembrane region" description="Helical" evidence="5">
    <location>
        <begin position="218"/>
        <end position="238"/>
    </location>
</feature>
<feature type="transmembrane region" description="Helical" evidence="5">
    <location>
        <begin position="130"/>
        <end position="156"/>
    </location>
</feature>
<keyword evidence="4 5" id="KW-0472">Membrane</keyword>
<feature type="transmembrane region" description="Helical" evidence="5">
    <location>
        <begin position="168"/>
        <end position="189"/>
    </location>
</feature>
<evidence type="ECO:0000256" key="4">
    <source>
        <dbReference type="ARBA" id="ARBA00023136"/>
    </source>
</evidence>
<dbReference type="InterPro" id="IPR013525">
    <property type="entry name" value="ABC2_TM"/>
</dbReference>
<protein>
    <submittedName>
        <fullName evidence="7">Unannotated protein</fullName>
    </submittedName>
</protein>
<dbReference type="PRINTS" id="PR00164">
    <property type="entry name" value="ABC2TRNSPORT"/>
</dbReference>
<evidence type="ECO:0000256" key="5">
    <source>
        <dbReference type="SAM" id="Phobius"/>
    </source>
</evidence>
<keyword evidence="3 5" id="KW-1133">Transmembrane helix</keyword>